<dbReference type="Proteomes" id="UP000182829">
    <property type="component" value="Unassembled WGS sequence"/>
</dbReference>
<evidence type="ECO:0000313" key="3">
    <source>
        <dbReference type="Proteomes" id="UP000182829"/>
    </source>
</evidence>
<dbReference type="AlphaFoldDB" id="A0A1I3MGD5"/>
<dbReference type="EMBL" id="FORO01000010">
    <property type="protein sequence ID" value="SFI96164.1"/>
    <property type="molecule type" value="Genomic_DNA"/>
</dbReference>
<proteinExistence type="predicted"/>
<feature type="coiled-coil region" evidence="1">
    <location>
        <begin position="8"/>
        <end position="35"/>
    </location>
</feature>
<keyword evidence="1" id="KW-0175">Coiled coil</keyword>
<evidence type="ECO:0000256" key="1">
    <source>
        <dbReference type="SAM" id="Coils"/>
    </source>
</evidence>
<accession>A0A1I3MGD5</accession>
<dbReference type="RefSeq" id="WP_005576710.1">
    <property type="nucleotide sequence ID" value="NZ_FORO01000010.1"/>
</dbReference>
<name>A0A1I3MGD5_9EURY</name>
<sequence length="97" mass="10645">MTDFTHTIEATAASVEDLQEDLEAHLEDMIETDVNVYTAGVDVDTDDTYDETLPPEATFKIDLEGEFADELEDRLGGTVSTAYLKIGVELESDGDPE</sequence>
<evidence type="ECO:0000313" key="2">
    <source>
        <dbReference type="EMBL" id="SFI96164.1"/>
    </source>
</evidence>
<reference evidence="2 3" key="1">
    <citation type="submission" date="2016-10" db="EMBL/GenBank/DDBJ databases">
        <authorList>
            <person name="de Groot N.N."/>
        </authorList>
    </citation>
    <scope>NUCLEOTIDE SEQUENCE [LARGE SCALE GENOMIC DNA]</scope>
    <source>
        <strain evidence="2 3">SP2</strain>
    </source>
</reference>
<dbReference type="OrthoDB" id="385921at2157"/>
<dbReference type="GeneID" id="14209472"/>
<protein>
    <submittedName>
        <fullName evidence="2">Uncharacterized protein</fullName>
    </submittedName>
</protein>
<gene>
    <name evidence="2" type="ORF">SAMN05443661_110142</name>
</gene>
<organism evidence="2 3">
    <name type="scientific">Natronobacterium gregoryi</name>
    <dbReference type="NCBI Taxonomy" id="44930"/>
    <lineage>
        <taxon>Archaea</taxon>
        <taxon>Methanobacteriati</taxon>
        <taxon>Methanobacteriota</taxon>
        <taxon>Stenosarchaea group</taxon>
        <taxon>Halobacteria</taxon>
        <taxon>Halobacteriales</taxon>
        <taxon>Natrialbaceae</taxon>
        <taxon>Natronobacterium</taxon>
    </lineage>
</organism>